<dbReference type="AlphaFoldDB" id="D5RM69"/>
<comment type="caution">
    <text evidence="2">The sequence shown here is derived from an EMBL/GenBank/DDBJ whole genome shotgun (WGS) entry which is preliminary data.</text>
</comment>
<dbReference type="Proteomes" id="UP000005324">
    <property type="component" value="Unassembled WGS sequence"/>
</dbReference>
<dbReference type="HOGENOM" id="CLU_036594_0_1_5"/>
<evidence type="ECO:0008006" key="4">
    <source>
        <dbReference type="Google" id="ProtNLM"/>
    </source>
</evidence>
<feature type="compositionally biased region" description="Pro residues" evidence="1">
    <location>
        <begin position="430"/>
        <end position="443"/>
    </location>
</feature>
<accession>D5RM69</accession>
<feature type="region of interest" description="Disordered" evidence="1">
    <location>
        <begin position="403"/>
        <end position="443"/>
    </location>
</feature>
<evidence type="ECO:0000313" key="2">
    <source>
        <dbReference type="EMBL" id="EFH11621.1"/>
    </source>
</evidence>
<dbReference type="RefSeq" id="WP_007004597.1">
    <property type="nucleotide sequence ID" value="NZ_GG770779.1"/>
</dbReference>
<reference evidence="2 3" key="1">
    <citation type="submission" date="2010-04" db="EMBL/GenBank/DDBJ databases">
        <authorList>
            <person name="Qin X."/>
            <person name="Bachman B."/>
            <person name="Battles P."/>
            <person name="Bell A."/>
            <person name="Bess C."/>
            <person name="Bickham C."/>
            <person name="Chaboub L."/>
            <person name="Chen D."/>
            <person name="Coyle M."/>
            <person name="Deiros D.R."/>
            <person name="Dinh H."/>
            <person name="Forbes L."/>
            <person name="Fowler G."/>
            <person name="Francisco L."/>
            <person name="Fu Q."/>
            <person name="Gubbala S."/>
            <person name="Hale W."/>
            <person name="Han Y."/>
            <person name="Hemphill L."/>
            <person name="Highlander S.K."/>
            <person name="Hirani K."/>
            <person name="Hogues M."/>
            <person name="Jackson L."/>
            <person name="Jakkamsetti A."/>
            <person name="Javaid M."/>
            <person name="Jiang H."/>
            <person name="Korchina V."/>
            <person name="Kovar C."/>
            <person name="Lara F."/>
            <person name="Lee S."/>
            <person name="Mata R."/>
            <person name="Mathew T."/>
            <person name="Moen C."/>
            <person name="Morales K."/>
            <person name="Munidasa M."/>
            <person name="Nazareth L."/>
            <person name="Ngo R."/>
            <person name="Nguyen L."/>
            <person name="Okwuonu G."/>
            <person name="Ongeri F."/>
            <person name="Patil S."/>
            <person name="Petrosino J."/>
            <person name="Pham C."/>
            <person name="Pham P."/>
            <person name="Pu L.-L."/>
            <person name="Puazo M."/>
            <person name="Raj R."/>
            <person name="Reid J."/>
            <person name="Rouhana J."/>
            <person name="Saada N."/>
            <person name="Shang Y."/>
            <person name="Simmons D."/>
            <person name="Thornton R."/>
            <person name="Warren J."/>
            <person name="Weissenberger G."/>
            <person name="Zhang J."/>
            <person name="Zhang L."/>
            <person name="Zhou C."/>
            <person name="Zhu D."/>
            <person name="Muzny D."/>
            <person name="Worley K."/>
            <person name="Gibbs R."/>
        </authorList>
    </citation>
    <scope>NUCLEOTIDE SEQUENCE [LARGE SCALE GENOMIC DNA]</scope>
    <source>
        <strain evidence="2 3">ATCC 49957</strain>
    </source>
</reference>
<evidence type="ECO:0000256" key="1">
    <source>
        <dbReference type="SAM" id="MobiDB-lite"/>
    </source>
</evidence>
<organism evidence="2 3">
    <name type="scientific">Pseudoroseomonas cervicalis ATCC 49957</name>
    <dbReference type="NCBI Taxonomy" id="525371"/>
    <lineage>
        <taxon>Bacteria</taxon>
        <taxon>Pseudomonadati</taxon>
        <taxon>Pseudomonadota</taxon>
        <taxon>Alphaproteobacteria</taxon>
        <taxon>Acetobacterales</taxon>
        <taxon>Roseomonadaceae</taxon>
        <taxon>Roseomonas</taxon>
    </lineage>
</organism>
<dbReference type="EMBL" id="ADVL01000351">
    <property type="protein sequence ID" value="EFH11621.1"/>
    <property type="molecule type" value="Genomic_DNA"/>
</dbReference>
<sequence length="547" mass="59675">MASILDQFGRTISASDIRRLREPAAAPTLAGVRPVISGYPAEGMTPTRLADIHRAAAEGDSLRYLELAEDIEERDLHYAGVLGTRKRAVAQLPIAVVAVSDDQRHQQHKDLVQRWVDTGVLEMALFDILDAVGKGFSVTEIEWATDGGWIRPGRLIYRLPRWFEASREDGDTILLRESATLQPLAPHKFLVHRHPSKSGLVMRSGLARLASWAWMLKAYTARDWAMFVQSYGQPVRIGRYGPEASQEDRDVLWSAVANIAGDCAAIIPRSMDIEFVQTGDLKANGELYQQRCEYLERLISKAVLGQTATTDAISGGHAVGREHRLVQEDIERSDARLVSVSVSRQLVQSLVAFNFGPQDAYPQIRIGRPDEVPLSVVVDAVHKLVPLGLRVEASELRDRLGLSEPGKLADGTPNPDVEVLGSGPGEPHRPPLALPPPQQPPAELPRLARHLVSRHVTQPDPDLVGQLTDRLALDAQGALAGLTDQIREVLQSAESYAELQARLAALQLEPREMALAMTRAFAVAHLTGQAAVLDELGLAPGGAGRAP</sequence>
<dbReference type="OrthoDB" id="9797300at2"/>
<proteinExistence type="predicted"/>
<evidence type="ECO:0000313" key="3">
    <source>
        <dbReference type="Proteomes" id="UP000005324"/>
    </source>
</evidence>
<keyword evidence="3" id="KW-1185">Reference proteome</keyword>
<protein>
    <recommendedName>
        <fullName evidence="4">Mu-like prophage protein gp29</fullName>
    </recommendedName>
</protein>
<dbReference type="Pfam" id="PF06074">
    <property type="entry name" value="Portal_Mu"/>
    <property type="match status" value="1"/>
</dbReference>
<name>D5RM69_9PROT</name>
<gene>
    <name evidence="2" type="ORF">HMPREF0731_2180</name>
</gene>
<dbReference type="InterPro" id="IPR009279">
    <property type="entry name" value="Portal_Mu"/>
</dbReference>